<sequence length="534" mass="61288">MHPRRVDMMQHKSLHGMLGVLLTLVFGILAFEIIFLSMDGNSVKGPDITQVITAVTKTSLNTSLKGSDAFYPDIIFHTDWSKYIKESDILHQAALHQACVQYSTSVIPWTYGLAKENENWNRMQLINESDPEWLHKLRKCPDIDIFLPQGLRNFGYCEDAAAYAKFLESRMLPYWALDPRRINNNSITYHDLCPHTPVIFFNHYSDGLLDLPDWPASKPVYVMPNIEMYELESENYWRADVVLCKTALCAKYLKKWYKQEGNRRGTKVFYSRHTTSNVALVAKRRLLLSENETRSEKNFSNVSFVHTVGSSASKGTTQVLDCWLSQSFLPRLDVYISQDYYNDGYKAKYEQRIKKSSNIFIHTGRLEPATFGQLLTEAAYYMCPSRHEGYGHYINQARSSRALIVTTDVAPMNELITSTSGVLFKAKKKPLQSQFLSGISNKKHALRGVEGYYADFTSSDVCKAMAKVLNTTIDQRIERADKALQQYYFDTVFFAHKMKELRMIARSHSSYSSHNQLRSGHIEANVKIPEVEKN</sequence>
<dbReference type="OrthoDB" id="2100592at2759"/>
<dbReference type="RefSeq" id="XP_024571729.1">
    <property type="nucleotide sequence ID" value="XM_024723314.1"/>
</dbReference>
<keyword evidence="2" id="KW-1185">Reference proteome</keyword>
<dbReference type="Proteomes" id="UP000054928">
    <property type="component" value="Unassembled WGS sequence"/>
</dbReference>
<dbReference type="SUPFAM" id="SSF53756">
    <property type="entry name" value="UDP-Glycosyltransferase/glycogen phosphorylase"/>
    <property type="match status" value="1"/>
</dbReference>
<evidence type="ECO:0000313" key="2">
    <source>
        <dbReference type="Proteomes" id="UP000054928"/>
    </source>
</evidence>
<dbReference type="Gene3D" id="3.40.50.2000">
    <property type="entry name" value="Glycogen Phosphorylase B"/>
    <property type="match status" value="1"/>
</dbReference>
<evidence type="ECO:0000313" key="1">
    <source>
        <dbReference type="EMBL" id="CEG35360.1"/>
    </source>
</evidence>
<keyword evidence="1" id="KW-0808">Transferase</keyword>
<protein>
    <submittedName>
        <fullName evidence="1">Glycosyl transferase, family 1</fullName>
    </submittedName>
</protein>
<dbReference type="AlphaFoldDB" id="A0A0P1A4X9"/>
<organism evidence="1 2">
    <name type="scientific">Plasmopara halstedii</name>
    <name type="common">Downy mildew of sunflower</name>
    <dbReference type="NCBI Taxonomy" id="4781"/>
    <lineage>
        <taxon>Eukaryota</taxon>
        <taxon>Sar</taxon>
        <taxon>Stramenopiles</taxon>
        <taxon>Oomycota</taxon>
        <taxon>Peronosporomycetes</taxon>
        <taxon>Peronosporales</taxon>
        <taxon>Peronosporaceae</taxon>
        <taxon>Plasmopara</taxon>
    </lineage>
</organism>
<dbReference type="EMBL" id="CCYD01000041">
    <property type="protein sequence ID" value="CEG35360.1"/>
    <property type="molecule type" value="Genomic_DNA"/>
</dbReference>
<name>A0A0P1A4X9_PLAHL</name>
<dbReference type="OMA" id="NMEMYEL"/>
<reference evidence="2" key="1">
    <citation type="submission" date="2014-09" db="EMBL/GenBank/DDBJ databases">
        <authorList>
            <person name="Sharma Rahul"/>
            <person name="Thines Marco"/>
        </authorList>
    </citation>
    <scope>NUCLEOTIDE SEQUENCE [LARGE SCALE GENOMIC DNA]</scope>
</reference>
<dbReference type="GeneID" id="36404541"/>
<proteinExistence type="predicted"/>
<dbReference type="GO" id="GO:0016740">
    <property type="term" value="F:transferase activity"/>
    <property type="evidence" value="ECO:0007669"/>
    <property type="project" value="UniProtKB-KW"/>
</dbReference>
<accession>A0A0P1A4X9</accession>